<protein>
    <submittedName>
        <fullName evidence="1">Uncharacterized protein</fullName>
    </submittedName>
</protein>
<reference evidence="1 2" key="1">
    <citation type="submission" date="2019-08" db="EMBL/GenBank/DDBJ databases">
        <title>Archangium and Cystobacter genomes.</title>
        <authorList>
            <person name="Chen I.-C.K."/>
            <person name="Wielgoss S."/>
        </authorList>
    </citation>
    <scope>NUCLEOTIDE SEQUENCE [LARGE SCALE GENOMIC DNA]</scope>
    <source>
        <strain evidence="1 2">Cbm 6</strain>
    </source>
</reference>
<keyword evidence="2" id="KW-1185">Reference proteome</keyword>
<organism evidence="1 2">
    <name type="scientific">Archangium minus</name>
    <dbReference type="NCBI Taxonomy" id="83450"/>
    <lineage>
        <taxon>Bacteria</taxon>
        <taxon>Pseudomonadati</taxon>
        <taxon>Myxococcota</taxon>
        <taxon>Myxococcia</taxon>
        <taxon>Myxococcales</taxon>
        <taxon>Cystobacterineae</taxon>
        <taxon>Archangiaceae</taxon>
        <taxon>Archangium</taxon>
    </lineage>
</organism>
<dbReference type="Proteomes" id="UP001611383">
    <property type="component" value="Chromosome"/>
</dbReference>
<sequence length="194" mass="22001">MTAQISDSVQYTNRTFSLRGVKGSGLFEPRQHGLNPQMVSTACYRGYICTYDVSNGGLFLEELLLGLEPREELAARHGKGKPLFGRVPRYMGQPHGSVVYEQLHWPTLFSGGLLVATDFIQELSVHTGIHPAWRFKEVHELLFEEGRLVEAFDCSVAMTRVRERMHVSTLTPGRSLSRSEIEQRLEALFRLDYS</sequence>
<name>A0ABY9WUA2_9BACT</name>
<dbReference type="EMBL" id="CP043494">
    <property type="protein sequence ID" value="WNG46798.1"/>
    <property type="molecule type" value="Genomic_DNA"/>
</dbReference>
<accession>A0ABY9WUA2</accession>
<evidence type="ECO:0000313" key="2">
    <source>
        <dbReference type="Proteomes" id="UP001611383"/>
    </source>
</evidence>
<proteinExistence type="predicted"/>
<dbReference type="RefSeq" id="WP_395823547.1">
    <property type="nucleotide sequence ID" value="NZ_CP043494.1"/>
</dbReference>
<gene>
    <name evidence="1" type="ORF">F0U60_23755</name>
</gene>
<evidence type="ECO:0000313" key="1">
    <source>
        <dbReference type="EMBL" id="WNG46798.1"/>
    </source>
</evidence>